<dbReference type="eggNOG" id="KOG4197">
    <property type="taxonomic scope" value="Eukaryota"/>
</dbReference>
<dbReference type="Gene3D" id="1.25.40.10">
    <property type="entry name" value="Tetratricopeptide repeat domain"/>
    <property type="match status" value="5"/>
</dbReference>
<reference evidence="4 5" key="1">
    <citation type="journal article" date="2013" name="Front. Plant Sci.">
        <title>The Reference Genome of the Halophytic Plant Eutrema salsugineum.</title>
        <authorList>
            <person name="Yang R."/>
            <person name="Jarvis D.E."/>
            <person name="Chen H."/>
            <person name="Beilstein M.A."/>
            <person name="Grimwood J."/>
            <person name="Jenkins J."/>
            <person name="Shu S."/>
            <person name="Prochnik S."/>
            <person name="Xin M."/>
            <person name="Ma C."/>
            <person name="Schmutz J."/>
            <person name="Wing R.A."/>
            <person name="Mitchell-Olds T."/>
            <person name="Schumaker K.S."/>
            <person name="Wang X."/>
        </authorList>
    </citation>
    <scope>NUCLEOTIDE SEQUENCE [LARGE SCALE GENOMIC DNA]</scope>
</reference>
<dbReference type="PROSITE" id="PS51375">
    <property type="entry name" value="PPR"/>
    <property type="match status" value="4"/>
</dbReference>
<dbReference type="SUPFAM" id="SSF48452">
    <property type="entry name" value="TPR-like"/>
    <property type="match status" value="1"/>
</dbReference>
<dbReference type="Pfam" id="PF20431">
    <property type="entry name" value="E_motif"/>
    <property type="match status" value="1"/>
</dbReference>
<evidence type="ECO:0000256" key="1">
    <source>
        <dbReference type="ARBA" id="ARBA00022737"/>
    </source>
</evidence>
<dbReference type="NCBIfam" id="TIGR00756">
    <property type="entry name" value="PPR"/>
    <property type="match status" value="4"/>
</dbReference>
<comment type="similarity">
    <text evidence="2">Belongs to the PPR family. PCMP-E subfamily.</text>
</comment>
<protein>
    <recommendedName>
        <fullName evidence="6">Pentacotripeptide-repeat region of PRORP domain-containing protein</fullName>
    </recommendedName>
</protein>
<keyword evidence="5" id="KW-1185">Reference proteome</keyword>
<dbReference type="FunFam" id="1.25.40.10:FF:001093">
    <property type="entry name" value="Pentatricopeptide repeat-containing protein At2g34400"/>
    <property type="match status" value="1"/>
</dbReference>
<dbReference type="AlphaFoldDB" id="V4L786"/>
<dbReference type="GO" id="GO:0009451">
    <property type="term" value="P:RNA modification"/>
    <property type="evidence" value="ECO:0007669"/>
    <property type="project" value="InterPro"/>
</dbReference>
<feature type="repeat" description="PPR" evidence="3">
    <location>
        <begin position="230"/>
        <end position="265"/>
    </location>
</feature>
<gene>
    <name evidence="4" type="ORF">EUTSA_v10000094mg</name>
</gene>
<evidence type="ECO:0000256" key="3">
    <source>
        <dbReference type="PROSITE-ProRule" id="PRU00708"/>
    </source>
</evidence>
<evidence type="ECO:0000313" key="5">
    <source>
        <dbReference type="Proteomes" id="UP000030689"/>
    </source>
</evidence>
<dbReference type="Proteomes" id="UP000030689">
    <property type="component" value="Unassembled WGS sequence"/>
</dbReference>
<keyword evidence="1" id="KW-0677">Repeat</keyword>
<dbReference type="Gramene" id="ESQ46235">
    <property type="protein sequence ID" value="ESQ46235"/>
    <property type="gene ID" value="EUTSA_v10000094mg"/>
</dbReference>
<feature type="repeat" description="PPR" evidence="3">
    <location>
        <begin position="332"/>
        <end position="366"/>
    </location>
</feature>
<dbReference type="InterPro" id="IPR011990">
    <property type="entry name" value="TPR-like_helical_dom_sf"/>
</dbReference>
<dbReference type="FunFam" id="1.25.40.10:FF:001535">
    <property type="entry name" value="Putative pentatricopeptide repeat-containing protein, mitochondrial"/>
    <property type="match status" value="1"/>
</dbReference>
<proteinExistence type="inferred from homology"/>
<dbReference type="PANTHER" id="PTHR47926">
    <property type="entry name" value="PENTATRICOPEPTIDE REPEAT-CONTAINING PROTEIN"/>
    <property type="match status" value="1"/>
</dbReference>
<dbReference type="InterPro" id="IPR002885">
    <property type="entry name" value="PPR_rpt"/>
</dbReference>
<sequence>MTPMTLSWKRHFSQHSSHQLALSISSSSSTKQSRILELCKSGQLMDAIQILNSTESCEIAAKPNLYASLLQTCTKVRSFIHGLQFHGHVVKSGLETDRYVGNSLLSLYFKLGPDMRETRRVFDGMFIKDAISWTSMMSGYIGSKEHVKALEMFMEMVTFGLEPNAYTLSSAIKACSELGEVTLGRCFHGVVITRGFEWNHFISSTLAYMYGVNREPVDARRVFDEMSEPDMFCWTAVLSAFSMNDLYEEALWLFYAMHRGKGLVPDGSTFGTVLTACGNLRRLKQGKEIHGKLITSGIGSNVVVGSSLLDMYGKCGSVWEARQVFNRMSKKNIVSWSALLGGYCQNGEHDKVCEIFRKMEEKDLYCFGTVLKACAGLAAVRLGKEVHGQYIRRGCRDNVIVESALVDVYGKSGCIDSATRVYSRMSVRNMITWNAMLSALAQNGRGEEAITFFNDMVQKGMKPDYISFIAVLTACSHTGLVDEGRNYFELMVECYGIKPGTEHYSCMIDLLGRAGLFEEAENLLERAECRDDASLWGVLLGPCAASADASAIAERVAKRMMELEPKYHMSYVLLSNMYKSLGRHGDALKIRRLMVRRGVAKTIGQSWIDAH</sequence>
<name>V4L786_EUTSA</name>
<dbReference type="STRING" id="72664.V4L786"/>
<dbReference type="FunFam" id="1.25.40.10:FF:000073">
    <property type="entry name" value="Pentatricopeptide repeat-containing protein chloroplastic"/>
    <property type="match status" value="1"/>
</dbReference>
<dbReference type="Pfam" id="PF01535">
    <property type="entry name" value="PPR"/>
    <property type="match status" value="5"/>
</dbReference>
<organism evidence="4 5">
    <name type="scientific">Eutrema salsugineum</name>
    <name type="common">Saltwater cress</name>
    <name type="synonym">Sisymbrium salsugineum</name>
    <dbReference type="NCBI Taxonomy" id="72664"/>
    <lineage>
        <taxon>Eukaryota</taxon>
        <taxon>Viridiplantae</taxon>
        <taxon>Streptophyta</taxon>
        <taxon>Embryophyta</taxon>
        <taxon>Tracheophyta</taxon>
        <taxon>Spermatophyta</taxon>
        <taxon>Magnoliopsida</taxon>
        <taxon>eudicotyledons</taxon>
        <taxon>Gunneridae</taxon>
        <taxon>Pentapetalae</taxon>
        <taxon>rosids</taxon>
        <taxon>malvids</taxon>
        <taxon>Brassicales</taxon>
        <taxon>Brassicaceae</taxon>
        <taxon>Eutremeae</taxon>
        <taxon>Eutrema</taxon>
    </lineage>
</organism>
<dbReference type="KEGG" id="eus:EUTSA_v10000094mg"/>
<feature type="repeat" description="PPR" evidence="3">
    <location>
        <begin position="429"/>
        <end position="463"/>
    </location>
</feature>
<feature type="repeat" description="PPR" evidence="3">
    <location>
        <begin position="129"/>
        <end position="163"/>
    </location>
</feature>
<dbReference type="OrthoDB" id="185373at2759"/>
<dbReference type="GO" id="GO:0003723">
    <property type="term" value="F:RNA binding"/>
    <property type="evidence" value="ECO:0007669"/>
    <property type="project" value="InterPro"/>
</dbReference>
<dbReference type="InterPro" id="IPR046848">
    <property type="entry name" value="E_motif"/>
</dbReference>
<dbReference type="OMA" id="AICWTSV"/>
<dbReference type="EMBL" id="KI517426">
    <property type="protein sequence ID" value="ESQ46235.1"/>
    <property type="molecule type" value="Genomic_DNA"/>
</dbReference>
<dbReference type="Pfam" id="PF13041">
    <property type="entry name" value="PPR_2"/>
    <property type="match status" value="2"/>
</dbReference>
<dbReference type="InterPro" id="IPR046960">
    <property type="entry name" value="PPR_At4g14850-like_plant"/>
</dbReference>
<evidence type="ECO:0000313" key="4">
    <source>
        <dbReference type="EMBL" id="ESQ46235.1"/>
    </source>
</evidence>
<dbReference type="PANTHER" id="PTHR47926:SF525">
    <property type="entry name" value="EMB2261"/>
    <property type="match status" value="1"/>
</dbReference>
<evidence type="ECO:0000256" key="2">
    <source>
        <dbReference type="ARBA" id="ARBA00061659"/>
    </source>
</evidence>
<accession>V4L786</accession>
<evidence type="ECO:0008006" key="6">
    <source>
        <dbReference type="Google" id="ProtNLM"/>
    </source>
</evidence>